<proteinExistence type="predicted"/>
<reference evidence="2 3" key="1">
    <citation type="submission" date="2023-09" db="EMBL/GenBank/DDBJ databases">
        <title>Genome completion map analysis of the actinomycetes C11-1.</title>
        <authorList>
            <person name="Qin P."/>
            <person name="Guan P."/>
        </authorList>
    </citation>
    <scope>NUCLEOTIDE SEQUENCE [LARGE SCALE GENOMIC DNA]</scope>
    <source>
        <strain evidence="2 3">C11-1</strain>
    </source>
</reference>
<evidence type="ECO:0000313" key="2">
    <source>
        <dbReference type="EMBL" id="WNF26709.1"/>
    </source>
</evidence>
<dbReference type="Pfam" id="PF03995">
    <property type="entry name" value="Inhibitor_I36"/>
    <property type="match status" value="1"/>
</dbReference>
<accession>A0ABY9VS06</accession>
<keyword evidence="1" id="KW-0732">Signal</keyword>
<protein>
    <submittedName>
        <fullName evidence="2">Peptidase inhibitor family I36 protein</fullName>
    </submittedName>
</protein>
<organism evidence="2 3">
    <name type="scientific">Streptomyces durocortorensis</name>
    <dbReference type="NCBI Taxonomy" id="2811104"/>
    <lineage>
        <taxon>Bacteria</taxon>
        <taxon>Bacillati</taxon>
        <taxon>Actinomycetota</taxon>
        <taxon>Actinomycetes</taxon>
        <taxon>Kitasatosporales</taxon>
        <taxon>Streptomycetaceae</taxon>
        <taxon>Streptomyces</taxon>
    </lineage>
</organism>
<sequence>MRFTRIAVVASTLALAGGGMVATAGSAQAAKSDCPKTYLCSWAVPSFVGTPGKVAGNNSNLRQYTKFANSRSMYNNGTSCSVRVWSGTYQTGSSVVFKIGYQLSETKNSVLKNGAGSNRWC</sequence>
<dbReference type="EMBL" id="CP134500">
    <property type="protein sequence ID" value="WNF26709.1"/>
    <property type="molecule type" value="Genomic_DNA"/>
</dbReference>
<gene>
    <name evidence="2" type="ORF">RI138_07575</name>
</gene>
<feature type="signal peptide" evidence="1">
    <location>
        <begin position="1"/>
        <end position="29"/>
    </location>
</feature>
<evidence type="ECO:0000256" key="1">
    <source>
        <dbReference type="SAM" id="SignalP"/>
    </source>
</evidence>
<evidence type="ECO:0000313" key="3">
    <source>
        <dbReference type="Proteomes" id="UP001303236"/>
    </source>
</evidence>
<keyword evidence="3" id="KW-1185">Reference proteome</keyword>
<feature type="chain" id="PRO_5045505775" evidence="1">
    <location>
        <begin position="30"/>
        <end position="121"/>
    </location>
</feature>
<name>A0ABY9VS06_9ACTN</name>
<dbReference type="Proteomes" id="UP001303236">
    <property type="component" value="Chromosome"/>
</dbReference>